<dbReference type="Proteomes" id="UP000295294">
    <property type="component" value="Plasmid unnamed1"/>
</dbReference>
<name>A0A4P7LM51_9BURK</name>
<evidence type="ECO:0000313" key="2">
    <source>
        <dbReference type="Proteomes" id="UP000295294"/>
    </source>
</evidence>
<protein>
    <submittedName>
        <fullName evidence="1">Uncharacterized protein</fullName>
    </submittedName>
</protein>
<accession>A0A4P7LM51</accession>
<gene>
    <name evidence="1" type="ORF">E0W60_29315</name>
</gene>
<dbReference type="KEGG" id="cox:E0W60_29315"/>
<dbReference type="OrthoDB" id="8854508at2"/>
<organism evidence="1 2">
    <name type="scientific">Cupriavidus oxalaticus</name>
    <dbReference type="NCBI Taxonomy" id="96344"/>
    <lineage>
        <taxon>Bacteria</taxon>
        <taxon>Pseudomonadati</taxon>
        <taxon>Pseudomonadota</taxon>
        <taxon>Betaproteobacteria</taxon>
        <taxon>Burkholderiales</taxon>
        <taxon>Burkholderiaceae</taxon>
        <taxon>Cupriavidus</taxon>
    </lineage>
</organism>
<sequence>MRAADWASARESIHRIESWRRIPVTLAWMAETVYRLEGLESAWPLLAELGWLSPSKLGALIPMLEDSSLLALRRAFDSNFDGEGTIDDLAWFAAYAITEKPGLAAHLRVCEPSTRTLPEKGMRILLELLTLEREGRQHDLIERRKTLRGMHSGLFDAYMRTR</sequence>
<dbReference type="AlphaFoldDB" id="A0A4P7LM51"/>
<geneLocation type="plasmid" evidence="1">
    <name>unnamed1</name>
</geneLocation>
<reference evidence="1 2" key="1">
    <citation type="submission" date="2019-03" db="EMBL/GenBank/DDBJ databases">
        <title>Efficiently degradation of phenoxyalkanoic acid herbicides by Cupriavidus oxalaticus strain X32.</title>
        <authorList>
            <person name="Sheng X."/>
        </authorList>
    </citation>
    <scope>NUCLEOTIDE SEQUENCE [LARGE SCALE GENOMIC DNA]</scope>
    <source>
        <strain evidence="1 2">X32</strain>
        <plasmid evidence="1 2">unnamed1</plasmid>
    </source>
</reference>
<proteinExistence type="predicted"/>
<keyword evidence="1" id="KW-0614">Plasmid</keyword>
<evidence type="ECO:0000313" key="1">
    <source>
        <dbReference type="EMBL" id="QBY55899.1"/>
    </source>
</evidence>
<dbReference type="EMBL" id="CP038636">
    <property type="protein sequence ID" value="QBY55899.1"/>
    <property type="molecule type" value="Genomic_DNA"/>
</dbReference>